<reference evidence="3" key="1">
    <citation type="submission" date="2017-03" db="EMBL/GenBank/DDBJ databases">
        <authorList>
            <person name="Sharma R."/>
            <person name="Thines M."/>
        </authorList>
    </citation>
    <scope>NUCLEOTIDE SEQUENCE [LARGE SCALE GENOMIC DNA]</scope>
</reference>
<accession>A0A1W5CSX0</accession>
<dbReference type="PANTHER" id="PTHR47534">
    <property type="entry name" value="YALI0E05731P"/>
    <property type="match status" value="1"/>
</dbReference>
<dbReference type="PANTHER" id="PTHR47534:SF3">
    <property type="entry name" value="ALCOHOL DEHYDROGENASE-LIKE C-TERMINAL DOMAIN-CONTAINING PROTEIN"/>
    <property type="match status" value="1"/>
</dbReference>
<protein>
    <submittedName>
        <fullName evidence="2">Short-chain dehydrogenase/reductase SDR</fullName>
    </submittedName>
</protein>
<dbReference type="AlphaFoldDB" id="A0A1W5CSX0"/>
<keyword evidence="3" id="KW-1185">Reference proteome</keyword>
<keyword evidence="1" id="KW-0560">Oxidoreductase</keyword>
<proteinExistence type="predicted"/>
<dbReference type="Gene3D" id="3.40.50.720">
    <property type="entry name" value="NAD(P)-binding Rossmann-like Domain"/>
    <property type="match status" value="1"/>
</dbReference>
<evidence type="ECO:0000313" key="2">
    <source>
        <dbReference type="EMBL" id="SLM33882.1"/>
    </source>
</evidence>
<evidence type="ECO:0000313" key="3">
    <source>
        <dbReference type="Proteomes" id="UP000192927"/>
    </source>
</evidence>
<dbReference type="InterPro" id="IPR052228">
    <property type="entry name" value="Sec_Metab_Biosynth_Oxidored"/>
</dbReference>
<dbReference type="SUPFAM" id="SSF51735">
    <property type="entry name" value="NAD(P)-binding Rossmann-fold domains"/>
    <property type="match status" value="1"/>
</dbReference>
<dbReference type="InterPro" id="IPR002347">
    <property type="entry name" value="SDR_fam"/>
</dbReference>
<dbReference type="Pfam" id="PF00106">
    <property type="entry name" value="adh_short"/>
    <property type="match status" value="1"/>
</dbReference>
<evidence type="ECO:0000256" key="1">
    <source>
        <dbReference type="ARBA" id="ARBA00023002"/>
    </source>
</evidence>
<dbReference type="Proteomes" id="UP000192927">
    <property type="component" value="Unassembled WGS sequence"/>
</dbReference>
<organism evidence="2 3">
    <name type="scientific">Lasallia pustulata</name>
    <dbReference type="NCBI Taxonomy" id="136370"/>
    <lineage>
        <taxon>Eukaryota</taxon>
        <taxon>Fungi</taxon>
        <taxon>Dikarya</taxon>
        <taxon>Ascomycota</taxon>
        <taxon>Pezizomycotina</taxon>
        <taxon>Lecanoromycetes</taxon>
        <taxon>OSLEUM clade</taxon>
        <taxon>Umbilicariomycetidae</taxon>
        <taxon>Umbilicariales</taxon>
        <taxon>Umbilicariaceae</taxon>
        <taxon>Lasallia</taxon>
    </lineage>
</organism>
<sequence length="364" mass="38616">MVSIEAVRASNARLKNTQPGLVALFVGATSGIGEYTLKQFYRQTASPVVYFVGRNQSAATRILSELEPLNPTGTATFLRADITLLSSVRTLCASLLTRSQTLNLLFLTPGTFSLKAYSPTPESLDRKLAANYYARLYFVRLLLPLLRATAAAGGLARVVSVLAAGREGEMDFADLELRRGFSLGKAMRHAVGMTGFAFEELAGEAENAGVGFVHAFPGWVRTGFARDEGVLVRAAVRVVGAVMAWKFIGADESGERHLWVATSGAFPGRVGGEGEGEGKVGKGEEEVQVARGSDGVVGSGAYLVGEAGQVVGNEKGLKGLRARGAGPKIWTHTLEVFERVERGWETDAKAAEERANATSGLSSS</sequence>
<name>A0A1W5CSX0_9LECA</name>
<dbReference type="EMBL" id="FWEW01000140">
    <property type="protein sequence ID" value="SLM33882.1"/>
    <property type="molecule type" value="Genomic_DNA"/>
</dbReference>
<dbReference type="InterPro" id="IPR036291">
    <property type="entry name" value="NAD(P)-bd_dom_sf"/>
</dbReference>
<dbReference type="GO" id="GO:0016491">
    <property type="term" value="F:oxidoreductase activity"/>
    <property type="evidence" value="ECO:0007669"/>
    <property type="project" value="UniProtKB-KW"/>
</dbReference>